<keyword evidence="2" id="KW-1185">Reference proteome</keyword>
<evidence type="ECO:0008006" key="3">
    <source>
        <dbReference type="Google" id="ProtNLM"/>
    </source>
</evidence>
<evidence type="ECO:0000313" key="2">
    <source>
        <dbReference type="Proteomes" id="UP000044841"/>
    </source>
</evidence>
<evidence type="ECO:0000313" key="1">
    <source>
        <dbReference type="EMBL" id="CUA74216.1"/>
    </source>
</evidence>
<name>A0A0K6G6W0_9AGAM</name>
<sequence length="417" mass="46934">MDDVLPNHHPWNGCIREMSSDECKTDSVGGSPVSIGDASVLSDVESILSLENHGDSTVNPDVIEAAPTCLPTPTSDVITPPVHPEFAYEDGNIELETFDHVFWVHEFLLKKFTVFVEQVKQARGKGATSNAGRLKIKLDRRSTSVIAAFRILYAPVFPSPETHKFNSETLIKALRIATLYGCPDMRNYAISELERRFTFLPIHRIQMSDEFNLPAWEKPAFIELCRRPEPISKEEAKVLGLDRLAAISRIREIEQRRKFVEVVDRSIGSHPDQRGPVTDDKLRTDAMYTLKYPQLPKCDCRVQRVCDDTQLDDRDRLGVMALVANNRHSIGGTVDPRLLALQPSGVNDSRLSVVPCQIHKVAPHVMSESHALLKQRNDLVKRLGDLKVGVSSQIPRDRKDFSVEDEISRATWVRKAT</sequence>
<dbReference type="Proteomes" id="UP000044841">
    <property type="component" value="Unassembled WGS sequence"/>
</dbReference>
<proteinExistence type="predicted"/>
<dbReference type="EMBL" id="CYGV01001421">
    <property type="protein sequence ID" value="CUA74216.1"/>
    <property type="molecule type" value="Genomic_DNA"/>
</dbReference>
<reference evidence="1 2" key="1">
    <citation type="submission" date="2015-07" db="EMBL/GenBank/DDBJ databases">
        <authorList>
            <person name="Noorani M."/>
        </authorList>
    </citation>
    <scope>NUCLEOTIDE SEQUENCE [LARGE SCALE GENOMIC DNA]</scope>
    <source>
        <strain evidence="1">BBA 69670</strain>
    </source>
</reference>
<accession>A0A0K6G6W0</accession>
<dbReference type="AlphaFoldDB" id="A0A0K6G6W0"/>
<protein>
    <recommendedName>
        <fullName evidence="3">BTB domain-containing protein</fullName>
    </recommendedName>
</protein>
<gene>
    <name evidence="1" type="ORF">RSOLAG22IIIB_11057</name>
</gene>
<organism evidence="1 2">
    <name type="scientific">Rhizoctonia solani</name>
    <dbReference type="NCBI Taxonomy" id="456999"/>
    <lineage>
        <taxon>Eukaryota</taxon>
        <taxon>Fungi</taxon>
        <taxon>Dikarya</taxon>
        <taxon>Basidiomycota</taxon>
        <taxon>Agaricomycotina</taxon>
        <taxon>Agaricomycetes</taxon>
        <taxon>Cantharellales</taxon>
        <taxon>Ceratobasidiaceae</taxon>
        <taxon>Rhizoctonia</taxon>
    </lineage>
</organism>